<dbReference type="GO" id="GO:0016853">
    <property type="term" value="F:isomerase activity"/>
    <property type="evidence" value="ECO:0007669"/>
    <property type="project" value="UniProtKB-KW"/>
</dbReference>
<evidence type="ECO:0000313" key="5">
    <source>
        <dbReference type="TAIR" id="AT1G10830"/>
    </source>
</evidence>
<keyword evidence="1" id="KW-0472">Membrane</keyword>
<dbReference type="PANTHER" id="PTHR35988:SF2">
    <property type="entry name" value="15-CIS-ZETA-CAROTENE ISOMERASE, CHLOROPLASTIC"/>
    <property type="match status" value="1"/>
</dbReference>
<evidence type="ECO:0007829" key="6">
    <source>
        <dbReference type="PeptideAtlas" id="A0A1P8AWQ2"/>
    </source>
</evidence>
<sequence>MAVYHLLLSSPPSLLLLPPSPRRPNLTLIRRIPAHPRLGNSTSLLSSSSPVIRKILVRSTLREDQPIASDSESSPTLLIGEDSAAFELGKQKLVSWVYFGVVLGVVLFILNVVWIDNSTGFGKSFIDAVSNISGSPEVAMLMLILIFAIVHSGLASLRDIGEKLIGERAFRVLFAGISLPLAMSTIVSTLSSNSAIFLLINGINTCLMSLMVYAMPCSSFRFTL</sequence>
<dbReference type="ProteomicsDB" id="197884"/>
<dbReference type="EMBL" id="CP002684">
    <property type="protein sequence ID" value="ANM61098.1"/>
    <property type="molecule type" value="Genomic_DNA"/>
</dbReference>
<evidence type="ECO:0000313" key="3">
    <source>
        <dbReference type="EMBL" id="ANM61098.1"/>
    </source>
</evidence>
<keyword evidence="1" id="KW-0812">Transmembrane</keyword>
<keyword evidence="3" id="KW-0413">Isomerase</keyword>
<feature type="transmembrane region" description="Helical" evidence="1">
    <location>
        <begin position="138"/>
        <end position="157"/>
    </location>
</feature>
<proteinExistence type="evidence at protein level"/>
<reference evidence="3 4" key="1">
    <citation type="journal article" date="2000" name="Nature">
        <title>Sequence and analysis of chromosome 1 of the plant Arabidopsis thaliana.</title>
        <authorList>
            <person name="Theologis A."/>
            <person name="Ecker J.R."/>
            <person name="Palm C.J."/>
            <person name="Federspiel N.A."/>
            <person name="Kaul S."/>
            <person name="White O."/>
            <person name="Alonso J."/>
            <person name="Altafi H."/>
            <person name="Araujo R."/>
            <person name="Bowman C.L."/>
            <person name="Brooks S.Y."/>
            <person name="Buehler E."/>
            <person name="Chan A."/>
            <person name="Chao Q."/>
            <person name="Chen H."/>
            <person name="Cheuk R.F."/>
            <person name="Chin C.W."/>
            <person name="Chung M.K."/>
            <person name="Conn L."/>
            <person name="Conway A.B."/>
            <person name="Conway A.R."/>
            <person name="Creasy T.H."/>
            <person name="Dewar K."/>
            <person name="Dunn P."/>
            <person name="Etgu P."/>
            <person name="Feldblyum T.V."/>
            <person name="Feng J."/>
            <person name="Fong B."/>
            <person name="Fujii C.Y."/>
            <person name="Gill J.E."/>
            <person name="Goldsmith A.D."/>
            <person name="Haas B."/>
            <person name="Hansen N.F."/>
            <person name="Hughes B."/>
            <person name="Huizar L."/>
            <person name="Hunter J.L."/>
            <person name="Jenkins J."/>
            <person name="Johnson-Hopson C."/>
            <person name="Khan S."/>
            <person name="Khaykin E."/>
            <person name="Kim C.J."/>
            <person name="Koo H.L."/>
            <person name="Kremenetskaia I."/>
            <person name="Kurtz D.B."/>
            <person name="Kwan A."/>
            <person name="Lam B."/>
            <person name="Langin-Hooper S."/>
            <person name="Lee A."/>
            <person name="Lee J.M."/>
            <person name="Lenz C.A."/>
            <person name="Li J.H."/>
            <person name="Li Y."/>
            <person name="Lin X."/>
            <person name="Liu S.X."/>
            <person name="Liu Z.A."/>
            <person name="Luros J.S."/>
            <person name="Maiti R."/>
            <person name="Marziali A."/>
            <person name="Militscher J."/>
            <person name="Miranda M."/>
            <person name="Nguyen M."/>
            <person name="Nierman W.C."/>
            <person name="Osborne B.I."/>
            <person name="Pai G."/>
            <person name="Peterson J."/>
            <person name="Pham P.K."/>
            <person name="Rizzo M."/>
            <person name="Rooney T."/>
            <person name="Rowley D."/>
            <person name="Sakano H."/>
            <person name="Salzberg S.L."/>
            <person name="Schwartz J.R."/>
            <person name="Shinn P."/>
            <person name="Southwick A.M."/>
            <person name="Sun H."/>
            <person name="Tallon L.J."/>
            <person name="Tambunga G."/>
            <person name="Toriumi M.J."/>
            <person name="Town C.D."/>
            <person name="Utterback T."/>
            <person name="Van Aken S."/>
            <person name="Vaysberg M."/>
            <person name="Vysotskaia V.S."/>
            <person name="Walker M."/>
            <person name="Wu D."/>
            <person name="Yu G."/>
            <person name="Fraser C.M."/>
            <person name="Venter J.C."/>
            <person name="Davis R.W."/>
        </authorList>
    </citation>
    <scope>NUCLEOTIDE SEQUENCE [LARGE SCALE GENOMIC DNA]</scope>
    <source>
        <strain evidence="4">cv. Columbia</strain>
    </source>
</reference>
<protein>
    <submittedName>
        <fullName evidence="3">15-cis-zeta-carotene isomerase</fullName>
    </submittedName>
</protein>
<dbReference type="TAIR" id="AT1G10830">
    <property type="gene designation" value="Z-ISO"/>
</dbReference>
<reference evidence="4" key="2">
    <citation type="journal article" date="2017" name="Plant J.">
        <title>Araport11: a complete reannotation of the Arabidopsis thaliana reference genome.</title>
        <authorList>
            <person name="Cheng C.Y."/>
            <person name="Krishnakumar V."/>
            <person name="Chan A.P."/>
            <person name="Thibaud-Nissen F."/>
            <person name="Schobel S."/>
            <person name="Town C.D."/>
        </authorList>
    </citation>
    <scope>GENOME REANNOTATION</scope>
    <source>
        <strain evidence="4">cv. Columbia</strain>
    </source>
</reference>
<keyword evidence="1" id="KW-1133">Transmembrane helix</keyword>
<keyword evidence="4" id="KW-1185">Reference proteome</keyword>
<dbReference type="GeneID" id="837626"/>
<dbReference type="OrthoDB" id="41527at2759"/>
<keyword evidence="6 7" id="KW-1267">Proteomics identification</keyword>
<accession>A0A1P8AWQ2</accession>
<feature type="transmembrane region" description="Helical" evidence="1">
    <location>
        <begin position="196"/>
        <end position="215"/>
    </location>
</feature>
<feature type="transmembrane region" description="Helical" evidence="1">
    <location>
        <begin position="169"/>
        <end position="190"/>
    </location>
</feature>
<name>A0A1P8AWQ2_ARATH</name>
<feature type="transmembrane region" description="Helical" evidence="1">
    <location>
        <begin position="96"/>
        <end position="115"/>
    </location>
</feature>
<organism evidence="3 4">
    <name type="scientific">Arabidopsis thaliana</name>
    <name type="common">Mouse-ear cress</name>
    <dbReference type="NCBI Taxonomy" id="3702"/>
    <lineage>
        <taxon>Eukaryota</taxon>
        <taxon>Viridiplantae</taxon>
        <taxon>Streptophyta</taxon>
        <taxon>Embryophyta</taxon>
        <taxon>Tracheophyta</taxon>
        <taxon>Spermatophyta</taxon>
        <taxon>Magnoliopsida</taxon>
        <taxon>eudicotyledons</taxon>
        <taxon>Gunneridae</taxon>
        <taxon>Pentapetalae</taxon>
        <taxon>rosids</taxon>
        <taxon>malvids</taxon>
        <taxon>Brassicales</taxon>
        <taxon>Brassicaceae</taxon>
        <taxon>Camelineae</taxon>
        <taxon>Arabidopsis</taxon>
    </lineage>
</organism>
<dbReference type="RefSeq" id="NP_001323336.1">
    <property type="nucleotide sequence ID" value="NM_001331932.1"/>
</dbReference>
<evidence type="ECO:0000256" key="1">
    <source>
        <dbReference type="SAM" id="Phobius"/>
    </source>
</evidence>
<gene>
    <name evidence="3 5" type="primary">Z-ISO</name>
    <name evidence="3" type="synonym">15-cis-zeta-carotene isomerase</name>
    <name evidence="3" type="synonym">Z-ISO1.1</name>
    <name evidence="3" type="synonym">Z-ISO1.2</name>
    <name evidence="2 3" type="ordered locus">At1g10830</name>
    <name evidence="3" type="ORF">T16B5.3</name>
    <name evidence="3" type="ORF">T16B5_3</name>
</gene>
<dbReference type="Proteomes" id="UP000006548">
    <property type="component" value="Chromosome 1"/>
</dbReference>
<evidence type="ECO:0000313" key="2">
    <source>
        <dbReference type="Araport" id="AT1G10830"/>
    </source>
</evidence>
<dbReference type="PANTHER" id="PTHR35988">
    <property type="entry name" value="15-CIS-ZETA-CAROTENE ISOMERASE, CHLOROPLASTIC"/>
    <property type="match status" value="1"/>
</dbReference>
<evidence type="ECO:0000313" key="4">
    <source>
        <dbReference type="Proteomes" id="UP000006548"/>
    </source>
</evidence>
<dbReference type="Araport" id="AT1G10830"/>
<evidence type="ECO:0007829" key="7">
    <source>
        <dbReference type="ProteomicsDB" id="A0A1P8AWQ2"/>
    </source>
</evidence>
<dbReference type="ExpressionAtlas" id="A0A1P8AWQ2">
    <property type="expression patterns" value="baseline and differential"/>
</dbReference>
<dbReference type="AlphaFoldDB" id="A0A1P8AWQ2"/>